<keyword evidence="2 5" id="KW-0548">Nucleotidyltransferase</keyword>
<organism evidence="5 6">
    <name type="scientific">Aeromonas hydrophila</name>
    <dbReference type="NCBI Taxonomy" id="644"/>
    <lineage>
        <taxon>Bacteria</taxon>
        <taxon>Pseudomonadati</taxon>
        <taxon>Pseudomonadota</taxon>
        <taxon>Gammaproteobacteria</taxon>
        <taxon>Aeromonadales</taxon>
        <taxon>Aeromonadaceae</taxon>
        <taxon>Aeromonas</taxon>
    </lineage>
</organism>
<dbReference type="EMBL" id="DACTUL010000006">
    <property type="protein sequence ID" value="HAT6343456.1"/>
    <property type="molecule type" value="Genomic_DNA"/>
</dbReference>
<keyword evidence="1" id="KW-0808">Transferase</keyword>
<dbReference type="InterPro" id="IPR050065">
    <property type="entry name" value="GlmU-like"/>
</dbReference>
<dbReference type="Gene3D" id="3.90.550.10">
    <property type="entry name" value="Spore Coat Polysaccharide Biosynthesis Protein SpsA, Chain A"/>
    <property type="match status" value="1"/>
</dbReference>
<dbReference type="GO" id="GO:0016779">
    <property type="term" value="F:nucleotidyltransferase activity"/>
    <property type="evidence" value="ECO:0007669"/>
    <property type="project" value="UniProtKB-KW"/>
</dbReference>
<keyword evidence="3" id="KW-0460">Magnesium</keyword>
<reference evidence="5" key="1">
    <citation type="journal article" date="2018" name="Genome Biol.">
        <title>SKESA: strategic k-mer extension for scrupulous assemblies.</title>
        <authorList>
            <person name="Souvorov A."/>
            <person name="Agarwala R."/>
            <person name="Lipman D.J."/>
        </authorList>
    </citation>
    <scope>NUCLEOTIDE SEQUENCE</scope>
    <source>
        <strain evidence="5">OLC2673_Aeromonas</strain>
    </source>
</reference>
<proteinExistence type="predicted"/>
<accession>A0AAD3U984</accession>
<reference evidence="5" key="2">
    <citation type="submission" date="2020-01" db="EMBL/GenBank/DDBJ databases">
        <authorList>
            <consortium name="NCBI Pathogen Detection Project"/>
        </authorList>
    </citation>
    <scope>NUCLEOTIDE SEQUENCE</scope>
    <source>
        <strain evidence="5">OLC2673_Aeromonas</strain>
    </source>
</reference>
<dbReference type="InterPro" id="IPR029044">
    <property type="entry name" value="Nucleotide-diphossugar_trans"/>
</dbReference>
<evidence type="ECO:0000256" key="2">
    <source>
        <dbReference type="ARBA" id="ARBA00022695"/>
    </source>
</evidence>
<sequence length="240" mass="27437">MTRAIILAAGRGSRMKEITAEKPKCLTMLYGRPLLEHQLSALRSAGITNIAVVTGYMREALTSYDLVEFHNSRWAETNMVASLCCAREWLMDEECIVSYSDIFYSPEAVTSLLNTNNDIAITYDPNWLNLWHQRFSDPLSDAESFKLDEESYLLEIGNKTTDTALIQGQYMGLLKFSPIGWRRVEEYREQLPVVMQDNMHMTGTLNSMIQHNDIKIKAIPYEGEWGEIDSPEDLACYEQS</sequence>
<dbReference type="Pfam" id="PF12804">
    <property type="entry name" value="NTP_transf_3"/>
    <property type="match status" value="1"/>
</dbReference>
<dbReference type="Proteomes" id="UP000859505">
    <property type="component" value="Unassembled WGS sequence"/>
</dbReference>
<evidence type="ECO:0000256" key="3">
    <source>
        <dbReference type="ARBA" id="ARBA00022842"/>
    </source>
</evidence>
<dbReference type="SUPFAM" id="SSF53448">
    <property type="entry name" value="Nucleotide-diphospho-sugar transferases"/>
    <property type="match status" value="1"/>
</dbReference>
<feature type="domain" description="MobA-like NTP transferase" evidence="4">
    <location>
        <begin position="4"/>
        <end position="122"/>
    </location>
</feature>
<dbReference type="PANTHER" id="PTHR43584">
    <property type="entry name" value="NUCLEOTIDYL TRANSFERASE"/>
    <property type="match status" value="1"/>
</dbReference>
<evidence type="ECO:0000256" key="1">
    <source>
        <dbReference type="ARBA" id="ARBA00022679"/>
    </source>
</evidence>
<gene>
    <name evidence="5" type="ORF">JAJ28_001164</name>
</gene>
<dbReference type="PANTHER" id="PTHR43584:SF8">
    <property type="entry name" value="N-ACETYLMURAMATE ALPHA-1-PHOSPHATE URIDYLYLTRANSFERASE"/>
    <property type="match status" value="1"/>
</dbReference>
<comment type="caution">
    <text evidence="5">The sequence shown here is derived from an EMBL/GenBank/DDBJ whole genome shotgun (WGS) entry which is preliminary data.</text>
</comment>
<evidence type="ECO:0000313" key="5">
    <source>
        <dbReference type="EMBL" id="HAT6343456.1"/>
    </source>
</evidence>
<dbReference type="AlphaFoldDB" id="A0AAD3U984"/>
<protein>
    <submittedName>
        <fullName evidence="5">Phosphocholine cytidylyltransferase family protein</fullName>
    </submittedName>
</protein>
<dbReference type="RefSeq" id="WP_408790905.1">
    <property type="nucleotide sequence ID" value="NZ_JBGWTT010000008.1"/>
</dbReference>
<evidence type="ECO:0000313" key="6">
    <source>
        <dbReference type="Proteomes" id="UP000859505"/>
    </source>
</evidence>
<evidence type="ECO:0000259" key="4">
    <source>
        <dbReference type="Pfam" id="PF12804"/>
    </source>
</evidence>
<name>A0AAD3U984_AERHY</name>
<dbReference type="InterPro" id="IPR025877">
    <property type="entry name" value="MobA-like_NTP_Trfase"/>
</dbReference>
<dbReference type="CDD" id="cd02523">
    <property type="entry name" value="PC_cytidylyltransferase"/>
    <property type="match status" value="1"/>
</dbReference>